<evidence type="ECO:0000313" key="1">
    <source>
        <dbReference type="EMBL" id="GAA4786983.1"/>
    </source>
</evidence>
<comment type="caution">
    <text evidence="1">The sequence shown here is derived from an EMBL/GenBank/DDBJ whole genome shotgun (WGS) entry which is preliminary data.</text>
</comment>
<proteinExistence type="predicted"/>
<evidence type="ECO:0000313" key="2">
    <source>
        <dbReference type="Proteomes" id="UP001500928"/>
    </source>
</evidence>
<reference evidence="2" key="1">
    <citation type="journal article" date="2019" name="Int. J. Syst. Evol. Microbiol.">
        <title>The Global Catalogue of Microorganisms (GCM) 10K type strain sequencing project: providing services to taxonomists for standard genome sequencing and annotation.</title>
        <authorList>
            <consortium name="The Broad Institute Genomics Platform"/>
            <consortium name="The Broad Institute Genome Sequencing Center for Infectious Disease"/>
            <person name="Wu L."/>
            <person name="Ma J."/>
        </authorList>
    </citation>
    <scope>NUCLEOTIDE SEQUENCE [LARGE SCALE GENOMIC DNA]</scope>
    <source>
        <strain evidence="2">JCM 17979</strain>
    </source>
</reference>
<protein>
    <submittedName>
        <fullName evidence="1">Uncharacterized protein</fullName>
    </submittedName>
</protein>
<gene>
    <name evidence="1" type="ORF">GCM10023200_21360</name>
</gene>
<accession>A0ABP9AWH5</accession>
<dbReference type="EMBL" id="BAABHO010000014">
    <property type="protein sequence ID" value="GAA4786983.1"/>
    <property type="molecule type" value="Genomic_DNA"/>
</dbReference>
<dbReference type="Proteomes" id="UP001500928">
    <property type="component" value="Unassembled WGS sequence"/>
</dbReference>
<name>A0ABP9AWH5_9PSEU</name>
<dbReference type="RefSeq" id="WP_345413976.1">
    <property type="nucleotide sequence ID" value="NZ_BAABHO010000014.1"/>
</dbReference>
<sequence>MSEAPDLAVPIAGWRLWHLGIDEDGPVLVSPLRPVTWTPRRAATASCPTGCADPPGWDCTCGLYATADLALLAGHRPAPVVLGATALWGRVVEATAGWRAERAYPLVLFAVADDVGAEGPGVPAGPYAGPLDVSLLRTLGERYGVPVQPLRSTRRDPLHPADPSVRQSRRWRGTYADVVADRPPTAMRRAADAVRHEAAQGLGARRLGDRAAQHRLDEAVEHLVAALRPEPPPAVA</sequence>
<organism evidence="1 2">
    <name type="scientific">Actinomycetospora chlora</name>
    <dbReference type="NCBI Taxonomy" id="663608"/>
    <lineage>
        <taxon>Bacteria</taxon>
        <taxon>Bacillati</taxon>
        <taxon>Actinomycetota</taxon>
        <taxon>Actinomycetes</taxon>
        <taxon>Pseudonocardiales</taxon>
        <taxon>Pseudonocardiaceae</taxon>
        <taxon>Actinomycetospora</taxon>
    </lineage>
</organism>
<keyword evidence="2" id="KW-1185">Reference proteome</keyword>